<evidence type="ECO:0008006" key="3">
    <source>
        <dbReference type="Google" id="ProtNLM"/>
    </source>
</evidence>
<proteinExistence type="predicted"/>
<dbReference type="RefSeq" id="WP_209456828.1">
    <property type="nucleotide sequence ID" value="NZ_BAAACS010000012.1"/>
</dbReference>
<comment type="caution">
    <text evidence="1">The sequence shown here is derived from an EMBL/GenBank/DDBJ whole genome shotgun (WGS) entry which is preliminary data.</text>
</comment>
<reference evidence="1 2" key="1">
    <citation type="submission" date="2021-03" db="EMBL/GenBank/DDBJ databases">
        <title>Genomic Encyclopedia of Type Strains, Phase IV (KMG-IV): sequencing the most valuable type-strain genomes for metagenomic binning, comparative biology and taxonomic classification.</title>
        <authorList>
            <person name="Goeker M."/>
        </authorList>
    </citation>
    <scope>NUCLEOTIDE SEQUENCE [LARGE SCALE GENOMIC DNA]</scope>
    <source>
        <strain evidence="1 2">DSM 1289</strain>
    </source>
</reference>
<dbReference type="EMBL" id="JAGGJX010000003">
    <property type="protein sequence ID" value="MBP1855383.1"/>
    <property type="molecule type" value="Genomic_DNA"/>
</dbReference>
<evidence type="ECO:0000313" key="2">
    <source>
        <dbReference type="Proteomes" id="UP000767291"/>
    </source>
</evidence>
<gene>
    <name evidence="1" type="ORF">J2Z43_001778</name>
</gene>
<sequence>MSKFKVGDTVCFGDDGVKRTGRIVRIIGLFRKEYLIEHEGISLIYLFDRREKDIYKPLETIKEPINGNEVQND</sequence>
<protein>
    <recommendedName>
        <fullName evidence="3">KOW domain-containing protein</fullName>
    </recommendedName>
</protein>
<name>A0ABS4EBR6_9FIRM</name>
<accession>A0ABS4EBR6</accession>
<organism evidence="1 2">
    <name type="scientific">Metaclostridioides mangenotii</name>
    <dbReference type="NCBI Taxonomy" id="1540"/>
    <lineage>
        <taxon>Bacteria</taxon>
        <taxon>Bacillati</taxon>
        <taxon>Bacillota</taxon>
        <taxon>Clostridia</taxon>
        <taxon>Peptostreptococcales</taxon>
        <taxon>Peptostreptococcaceae</taxon>
        <taxon>Metaclostridioides</taxon>
    </lineage>
</organism>
<dbReference type="Proteomes" id="UP000767291">
    <property type="component" value="Unassembled WGS sequence"/>
</dbReference>
<keyword evidence="2" id="KW-1185">Reference proteome</keyword>
<evidence type="ECO:0000313" key="1">
    <source>
        <dbReference type="EMBL" id="MBP1855383.1"/>
    </source>
</evidence>